<accession>A0A6S7I805</accession>
<dbReference type="InterPro" id="IPR035983">
    <property type="entry name" value="Hect_E3_ubiquitin_ligase"/>
</dbReference>
<evidence type="ECO:0000313" key="3">
    <source>
        <dbReference type="EMBL" id="CAB4000418.1"/>
    </source>
</evidence>
<dbReference type="Gene3D" id="3.90.1750.10">
    <property type="entry name" value="Hect, E3 ligase catalytic domains"/>
    <property type="match status" value="1"/>
</dbReference>
<comment type="caution">
    <text evidence="3">The sequence shown here is derived from an EMBL/GenBank/DDBJ whole genome shotgun (WGS) entry which is preliminary data.</text>
</comment>
<dbReference type="InterPro" id="IPR000569">
    <property type="entry name" value="HECT_dom"/>
</dbReference>
<gene>
    <name evidence="3" type="ORF">PACLA_8A015743</name>
</gene>
<dbReference type="PROSITE" id="PS50237">
    <property type="entry name" value="HECT"/>
    <property type="match status" value="1"/>
</dbReference>
<keyword evidence="1 2" id="KW-0833">Ubl conjugation pathway</keyword>
<evidence type="ECO:0000256" key="1">
    <source>
        <dbReference type="ARBA" id="ARBA00022786"/>
    </source>
</evidence>
<proteinExistence type="predicted"/>
<evidence type="ECO:0000256" key="2">
    <source>
        <dbReference type="PROSITE-ProRule" id="PRU00104"/>
    </source>
</evidence>
<dbReference type="GO" id="GO:0004842">
    <property type="term" value="F:ubiquitin-protein transferase activity"/>
    <property type="evidence" value="ECO:0007669"/>
    <property type="project" value="InterPro"/>
</dbReference>
<sequence>MDARLKKFFKPEGLLKVRFTGEPAIGGGGPRREFFTEALNHIQMKLFTDDGYPVVNIQALTEEEFEVAREIFATSIVQEGPAACLLSTNVYDYIVRGICSVQAHNWIVQLEDDVSKTAIDKVFKKDQLLVYYQQMYMIISLEEFVVCKHITG</sequence>
<keyword evidence="3" id="KW-0436">Ligase</keyword>
<dbReference type="EMBL" id="CACRXK020003833">
    <property type="protein sequence ID" value="CAB4000418.1"/>
    <property type="molecule type" value="Genomic_DNA"/>
</dbReference>
<comment type="caution">
    <text evidence="2">Lacks conserved residue(s) required for the propagation of feature annotation.</text>
</comment>
<organism evidence="3 4">
    <name type="scientific">Paramuricea clavata</name>
    <name type="common">Red gorgonian</name>
    <name type="synonym">Violescent sea-whip</name>
    <dbReference type="NCBI Taxonomy" id="317549"/>
    <lineage>
        <taxon>Eukaryota</taxon>
        <taxon>Metazoa</taxon>
        <taxon>Cnidaria</taxon>
        <taxon>Anthozoa</taxon>
        <taxon>Octocorallia</taxon>
        <taxon>Malacalcyonacea</taxon>
        <taxon>Plexauridae</taxon>
        <taxon>Paramuricea</taxon>
    </lineage>
</organism>
<keyword evidence="4" id="KW-1185">Reference proteome</keyword>
<dbReference type="SUPFAM" id="SSF56204">
    <property type="entry name" value="Hect, E3 ligase catalytic domain"/>
    <property type="match status" value="1"/>
</dbReference>
<protein>
    <submittedName>
        <fullName evidence="3">G2 M phase-specific E3 ubiquitin- ligase-like isoform X1</fullName>
    </submittedName>
</protein>
<name>A0A6S7I805_PARCT</name>
<dbReference type="GO" id="GO:0016874">
    <property type="term" value="F:ligase activity"/>
    <property type="evidence" value="ECO:0007669"/>
    <property type="project" value="UniProtKB-KW"/>
</dbReference>
<dbReference type="AlphaFoldDB" id="A0A6S7I805"/>
<reference evidence="3" key="1">
    <citation type="submission" date="2020-04" db="EMBL/GenBank/DDBJ databases">
        <authorList>
            <person name="Alioto T."/>
            <person name="Alioto T."/>
            <person name="Gomez Garrido J."/>
        </authorList>
    </citation>
    <scope>NUCLEOTIDE SEQUENCE</scope>
    <source>
        <strain evidence="3">A484AB</strain>
    </source>
</reference>
<dbReference type="Proteomes" id="UP001152795">
    <property type="component" value="Unassembled WGS sequence"/>
</dbReference>
<evidence type="ECO:0000313" key="4">
    <source>
        <dbReference type="Proteomes" id="UP001152795"/>
    </source>
</evidence>